<gene>
    <name evidence="13" type="ORF">LCGC14_1890020</name>
</gene>
<comment type="function">
    <text evidence="2">Catalyzes the synthesis of 5,6-dihydrouridine (D), a modified base found in the D-loop of most tRNAs, via the reduction of the C5-C6 double bond in target uridines.</text>
</comment>
<keyword evidence="3" id="KW-0820">tRNA-binding</keyword>
<evidence type="ECO:0000259" key="12">
    <source>
        <dbReference type="Pfam" id="PF01207"/>
    </source>
</evidence>
<name>A0A0F9IXZ4_9ZZZZ</name>
<feature type="domain" description="DUS-like FMN-binding" evidence="12">
    <location>
        <begin position="14"/>
        <end position="311"/>
    </location>
</feature>
<evidence type="ECO:0000256" key="1">
    <source>
        <dbReference type="ARBA" id="ARBA00001917"/>
    </source>
</evidence>
<dbReference type="InterPro" id="IPR024036">
    <property type="entry name" value="tRNA-dHydroUridine_Synthase_C"/>
</dbReference>
<dbReference type="PROSITE" id="PS01136">
    <property type="entry name" value="UPF0034"/>
    <property type="match status" value="1"/>
</dbReference>
<reference evidence="13" key="1">
    <citation type="journal article" date="2015" name="Nature">
        <title>Complex archaea that bridge the gap between prokaryotes and eukaryotes.</title>
        <authorList>
            <person name="Spang A."/>
            <person name="Saw J.H."/>
            <person name="Jorgensen S.L."/>
            <person name="Zaremba-Niedzwiedzka K."/>
            <person name="Martijn J."/>
            <person name="Lind A.E."/>
            <person name="van Eijk R."/>
            <person name="Schleper C."/>
            <person name="Guy L."/>
            <person name="Ettema T.J."/>
        </authorList>
    </citation>
    <scope>NUCLEOTIDE SEQUENCE</scope>
</reference>
<dbReference type="InterPro" id="IPR001269">
    <property type="entry name" value="DUS_fam"/>
</dbReference>
<evidence type="ECO:0000256" key="10">
    <source>
        <dbReference type="ARBA" id="ARBA00048205"/>
    </source>
</evidence>
<organism evidence="13">
    <name type="scientific">marine sediment metagenome</name>
    <dbReference type="NCBI Taxonomy" id="412755"/>
    <lineage>
        <taxon>unclassified sequences</taxon>
        <taxon>metagenomes</taxon>
        <taxon>ecological metagenomes</taxon>
    </lineage>
</organism>
<dbReference type="GO" id="GO:0000049">
    <property type="term" value="F:tRNA binding"/>
    <property type="evidence" value="ECO:0007669"/>
    <property type="project" value="UniProtKB-KW"/>
</dbReference>
<keyword evidence="8" id="KW-0694">RNA-binding</keyword>
<keyword evidence="5" id="KW-0288">FMN</keyword>
<evidence type="ECO:0000256" key="3">
    <source>
        <dbReference type="ARBA" id="ARBA00022555"/>
    </source>
</evidence>
<protein>
    <recommendedName>
        <fullName evidence="12">DUS-like FMN-binding domain-containing protein</fullName>
    </recommendedName>
</protein>
<comment type="catalytic activity">
    <reaction evidence="11">
        <text>a 5,6-dihydrouridine in tRNA + NAD(+) = a uridine in tRNA + NADH + H(+)</text>
        <dbReference type="Rhea" id="RHEA:54452"/>
        <dbReference type="Rhea" id="RHEA-COMP:13339"/>
        <dbReference type="Rhea" id="RHEA-COMP:13887"/>
        <dbReference type="ChEBI" id="CHEBI:15378"/>
        <dbReference type="ChEBI" id="CHEBI:57540"/>
        <dbReference type="ChEBI" id="CHEBI:57945"/>
        <dbReference type="ChEBI" id="CHEBI:65315"/>
        <dbReference type="ChEBI" id="CHEBI:74443"/>
    </reaction>
</comment>
<dbReference type="InterPro" id="IPR004652">
    <property type="entry name" value="DusB-like"/>
</dbReference>
<dbReference type="Pfam" id="PF01207">
    <property type="entry name" value="Dus"/>
    <property type="match status" value="1"/>
</dbReference>
<proteinExistence type="predicted"/>
<evidence type="ECO:0000256" key="5">
    <source>
        <dbReference type="ARBA" id="ARBA00022643"/>
    </source>
</evidence>
<dbReference type="NCBIfam" id="TIGR00737">
    <property type="entry name" value="nifR3_yhdG"/>
    <property type="match status" value="1"/>
</dbReference>
<evidence type="ECO:0000313" key="13">
    <source>
        <dbReference type="EMBL" id="KKL91902.1"/>
    </source>
</evidence>
<dbReference type="Gene3D" id="1.10.1200.80">
    <property type="entry name" value="Putative flavin oxidoreducatase, domain 2"/>
    <property type="match status" value="1"/>
</dbReference>
<dbReference type="GO" id="GO:0050660">
    <property type="term" value="F:flavin adenine dinucleotide binding"/>
    <property type="evidence" value="ECO:0007669"/>
    <property type="project" value="InterPro"/>
</dbReference>
<dbReference type="Gene3D" id="3.20.20.70">
    <property type="entry name" value="Aldolase class I"/>
    <property type="match status" value="1"/>
</dbReference>
<keyword evidence="6" id="KW-0819">tRNA processing</keyword>
<dbReference type="InterPro" id="IPR018517">
    <property type="entry name" value="tRNA_hU_synthase_CS"/>
</dbReference>
<comment type="cofactor">
    <cofactor evidence="1">
        <name>FMN</name>
        <dbReference type="ChEBI" id="CHEBI:58210"/>
    </cofactor>
</comment>
<dbReference type="GO" id="GO:0017150">
    <property type="term" value="F:tRNA dihydrouridine synthase activity"/>
    <property type="evidence" value="ECO:0007669"/>
    <property type="project" value="InterPro"/>
</dbReference>
<comment type="catalytic activity">
    <reaction evidence="10">
        <text>a 5,6-dihydrouridine in tRNA + NADP(+) = a uridine in tRNA + NADPH + H(+)</text>
        <dbReference type="Rhea" id="RHEA:23624"/>
        <dbReference type="Rhea" id="RHEA-COMP:13339"/>
        <dbReference type="Rhea" id="RHEA-COMP:13887"/>
        <dbReference type="ChEBI" id="CHEBI:15378"/>
        <dbReference type="ChEBI" id="CHEBI:57783"/>
        <dbReference type="ChEBI" id="CHEBI:58349"/>
        <dbReference type="ChEBI" id="CHEBI:65315"/>
        <dbReference type="ChEBI" id="CHEBI:74443"/>
    </reaction>
</comment>
<dbReference type="AlphaFoldDB" id="A0A0F9IXZ4"/>
<comment type="caution">
    <text evidence="13">The sequence shown here is derived from an EMBL/GenBank/DDBJ whole genome shotgun (WGS) entry which is preliminary data.</text>
</comment>
<evidence type="ECO:0000256" key="8">
    <source>
        <dbReference type="ARBA" id="ARBA00022884"/>
    </source>
</evidence>
<dbReference type="PIRSF" id="PIRSF006621">
    <property type="entry name" value="Dus"/>
    <property type="match status" value="1"/>
</dbReference>
<evidence type="ECO:0000256" key="11">
    <source>
        <dbReference type="ARBA" id="ARBA00048802"/>
    </source>
</evidence>
<dbReference type="EMBL" id="LAZR01019611">
    <property type="protein sequence ID" value="KKL91902.1"/>
    <property type="molecule type" value="Genomic_DNA"/>
</dbReference>
<dbReference type="PANTHER" id="PTHR45846">
    <property type="entry name" value="TRNA-DIHYDROURIDINE(47) SYNTHASE [NAD(P)(+)]-LIKE"/>
    <property type="match status" value="1"/>
</dbReference>
<evidence type="ECO:0000256" key="6">
    <source>
        <dbReference type="ARBA" id="ARBA00022694"/>
    </source>
</evidence>
<evidence type="ECO:0000256" key="7">
    <source>
        <dbReference type="ARBA" id="ARBA00022857"/>
    </source>
</evidence>
<keyword evidence="4" id="KW-0285">Flavoprotein</keyword>
<accession>A0A0F9IXZ4</accession>
<dbReference type="InterPro" id="IPR013785">
    <property type="entry name" value="Aldolase_TIM"/>
</dbReference>
<evidence type="ECO:0000256" key="4">
    <source>
        <dbReference type="ARBA" id="ARBA00022630"/>
    </source>
</evidence>
<dbReference type="CDD" id="cd02801">
    <property type="entry name" value="DUS_like_FMN"/>
    <property type="match status" value="1"/>
</dbReference>
<sequence length="331" mass="35875">MKIGTLFLDNNLIMAPLSGISNLPFRLLARGMGCALVCSEMVSAHGLIQKSEKTEKMLCSDPKEKPLSIQIFGADPDIMAEAARIVESKGANILDINFGCSVKKVIKTGAGAALMKTPKKVEALIKAVRKSITIPLTVKMRSGWDRSGDQALRIAEIADACGVDAVIVHPRAATQGVGGTADWSIIRKIKKAISIPVIGNGDIKGAADAILMQKTTGCDGMMIGRGAIGNPWLFSQILSCFRDGEIPSVSLDQRFEMMKQYVDSTIRCQGEKRGCHMMRSRLGWFVKGLPGSSKFRESIKRIASEDEAIYLIKSYLNDLQKMSVQNPTATP</sequence>
<dbReference type="SUPFAM" id="SSF51395">
    <property type="entry name" value="FMN-linked oxidoreductases"/>
    <property type="match status" value="1"/>
</dbReference>
<dbReference type="PANTHER" id="PTHR45846:SF1">
    <property type="entry name" value="TRNA-DIHYDROURIDINE(47) SYNTHASE [NAD(P)(+)]-LIKE"/>
    <property type="match status" value="1"/>
</dbReference>
<evidence type="ECO:0000256" key="9">
    <source>
        <dbReference type="ARBA" id="ARBA00023002"/>
    </source>
</evidence>
<evidence type="ECO:0000256" key="2">
    <source>
        <dbReference type="ARBA" id="ARBA00002790"/>
    </source>
</evidence>
<keyword evidence="9" id="KW-0560">Oxidoreductase</keyword>
<dbReference type="InterPro" id="IPR035587">
    <property type="entry name" value="DUS-like_FMN-bd"/>
</dbReference>
<keyword evidence="7" id="KW-0521">NADP</keyword>